<name>A0A1W5RMP5_PEDDU</name>
<evidence type="ECO:0000256" key="1">
    <source>
        <dbReference type="SAM" id="Phobius"/>
    </source>
</evidence>
<keyword evidence="1" id="KW-0472">Membrane</keyword>
<organism evidence="2">
    <name type="scientific">Pediastrum duplex</name>
    <name type="common">Green alga</name>
    <dbReference type="NCBI Taxonomy" id="3105"/>
    <lineage>
        <taxon>Eukaryota</taxon>
        <taxon>Viridiplantae</taxon>
        <taxon>Chlorophyta</taxon>
        <taxon>core chlorophytes</taxon>
        <taxon>Chlorophyceae</taxon>
        <taxon>CS clade</taxon>
        <taxon>Sphaeropleales</taxon>
        <taxon>Hydrodictyaceae</taxon>
        <taxon>Pediastrum</taxon>
    </lineage>
</organism>
<keyword evidence="1" id="KW-1133">Transmembrane helix</keyword>
<dbReference type="RefSeq" id="YP_009364095.1">
    <property type="nucleotide sequence ID" value="NC_034654.1"/>
</dbReference>
<dbReference type="AlphaFoldDB" id="A0A1W5RMP5"/>
<dbReference type="EMBL" id="KY114064">
    <property type="protein sequence ID" value="AQU64471.1"/>
    <property type="molecule type" value="Genomic_DNA"/>
</dbReference>
<evidence type="ECO:0000313" key="2">
    <source>
        <dbReference type="EMBL" id="AQU64471.1"/>
    </source>
</evidence>
<accession>A0A1W5RMP5</accession>
<dbReference type="GeneID" id="32880199"/>
<gene>
    <name evidence="2" type="primary">orf99</name>
</gene>
<feature type="transmembrane region" description="Helical" evidence="1">
    <location>
        <begin position="34"/>
        <end position="53"/>
    </location>
</feature>
<reference evidence="2" key="1">
    <citation type="journal article" date="2017" name="PeerJ">
        <title>lastomes of the green algae Hydrodictyon reticulatum and Pediastrum duplex (Sphaeropleales, Chlorophyceae).</title>
        <authorList>
            <person name="McManus H.A."/>
            <person name="Sanchez D."/>
            <person name="Karol K.G."/>
        </authorList>
    </citation>
    <scope>NUCLEOTIDE SEQUENCE</scope>
</reference>
<keyword evidence="2" id="KW-0934">Plastid</keyword>
<geneLocation type="chloroplast" evidence="2"/>
<keyword evidence="1" id="KW-0812">Transmembrane</keyword>
<sequence length="99" mass="11540">MSSACFFCFGASAGRLRCFDFSDALRFFNFSLLRFFRFGVAFCFFASATFASASPKRKKRRREGSLPHRLCRSGCEELKNQSSEKLRQSKRNKFILNFY</sequence>
<protein>
    <submittedName>
        <fullName evidence="2">Uncharacterized protein</fullName>
    </submittedName>
</protein>
<keyword evidence="2" id="KW-0150">Chloroplast</keyword>
<proteinExistence type="predicted"/>